<name>A0A166FNS0_SECCO</name>
<dbReference type="AlphaFoldDB" id="A0A166FNS0"/>
<evidence type="ECO:0000259" key="1">
    <source>
        <dbReference type="Pfam" id="PF09565"/>
    </source>
</evidence>
<evidence type="ECO:0008006" key="5">
    <source>
        <dbReference type="Google" id="ProtNLM"/>
    </source>
</evidence>
<accession>A0A166FNS0</accession>
<dbReference type="Proteomes" id="UP000076480">
    <property type="component" value="Unassembled WGS sequence"/>
</dbReference>
<reference evidence="3 4" key="1">
    <citation type="submission" date="2015-02" db="EMBL/GenBank/DDBJ databases">
        <title>Draft genome sequence of Lactobacillus collinoides CUPV2371 isolated from a natural cider, the first genome sequence of a strain of this species.</title>
        <authorList>
            <person name="Puertas A.I."/>
            <person name="Spano G."/>
            <person name="Capozzi V."/>
            <person name="Lamontanara A."/>
            <person name="Orru L."/>
            <person name="Duenas M.T."/>
        </authorList>
    </citation>
    <scope>NUCLEOTIDE SEQUENCE [LARGE SCALE GENOMIC DNA]</scope>
    <source>
        <strain evidence="3 4">237</strain>
    </source>
</reference>
<evidence type="ECO:0000259" key="2">
    <source>
        <dbReference type="Pfam" id="PF20731"/>
    </source>
</evidence>
<dbReference type="Pfam" id="PF20731">
    <property type="entry name" value="RE_NgoFVII_C"/>
    <property type="match status" value="1"/>
</dbReference>
<protein>
    <recommendedName>
        <fullName evidence="5">Restriction endonuclease</fullName>
    </recommendedName>
</protein>
<gene>
    <name evidence="3" type="ORF">TY91_16260</name>
</gene>
<dbReference type="Gene3D" id="3.30.870.10">
    <property type="entry name" value="Endonuclease Chain A"/>
    <property type="match status" value="1"/>
</dbReference>
<organism evidence="3 4">
    <name type="scientific">Secundilactobacillus collinoides</name>
    <name type="common">Lactobacillus collinoides</name>
    <dbReference type="NCBI Taxonomy" id="33960"/>
    <lineage>
        <taxon>Bacteria</taxon>
        <taxon>Bacillati</taxon>
        <taxon>Bacillota</taxon>
        <taxon>Bacilli</taxon>
        <taxon>Lactobacillales</taxon>
        <taxon>Lactobacillaceae</taxon>
        <taxon>Secundilactobacillus</taxon>
    </lineage>
</organism>
<feature type="domain" description="Restriction endonuclease type II NgoFVII C-terminal B3-like DNA-binding" evidence="2">
    <location>
        <begin position="236"/>
        <end position="356"/>
    </location>
</feature>
<dbReference type="InterPro" id="IPR048923">
    <property type="entry name" value="RE_NgoFVII_C"/>
</dbReference>
<keyword evidence="4" id="KW-1185">Reference proteome</keyword>
<comment type="caution">
    <text evidence="3">The sequence shown here is derived from an EMBL/GenBank/DDBJ whole genome shotgun (WGS) entry which is preliminary data.</text>
</comment>
<dbReference type="InterPro" id="IPR019065">
    <property type="entry name" value="RE_NgoFVII_N"/>
</dbReference>
<dbReference type="RefSeq" id="WP_063285807.1">
    <property type="nucleotide sequence ID" value="NZ_JYDC01000119.1"/>
</dbReference>
<dbReference type="EMBL" id="JYDC01000119">
    <property type="protein sequence ID" value="KZL35628.1"/>
    <property type="molecule type" value="Genomic_DNA"/>
</dbReference>
<dbReference type="OrthoDB" id="4404208at2"/>
<sequence length="413" mass="46523">MTILYSKVPPMPFGESLPLISDQLVKEASTASRIDIAVGYVSVDGLDKLDSLVSRENIKQICLVVGMYLESGIPESIYNRVRLLHKKWQDTGKGEIRFVNNMSYHGKVYLFWQPNQQGNDELKSAVLGSANLSVLAPLGSVARQYELATTITNSNQLHELSTHIEKLKTSCTVSATNLNNFKVIHERIEVLGGIEEVLETTESEQDMYRSLQTDIEIRIPIKAPLATNRFSTARHDYARSNINVAYGSGRYNKLSGGVEPRNWYEVQITVNKTISTQPNYPKNKPFWIVTDDGYKFEAHTTADNNKQLTAYGKTGNDRVFGRWIKGRLATAGYVKPVDNTTTDTERLGVVTQEMLNAAQMRVMVLTKTSTQEYGVVFNRLAPTPRNKKGALDKKHWTRQLLDVWTVHFEGEKS</sequence>
<dbReference type="Pfam" id="PF09565">
    <property type="entry name" value="RE_NgoFVII"/>
    <property type="match status" value="1"/>
</dbReference>
<dbReference type="REBASE" id="158643">
    <property type="entry name" value="Lco237ORF16265P"/>
</dbReference>
<proteinExistence type="predicted"/>
<feature type="domain" description="Restriction endonuclease type II NgoFVII N-terminal" evidence="1">
    <location>
        <begin position="26"/>
        <end position="170"/>
    </location>
</feature>
<evidence type="ECO:0000313" key="4">
    <source>
        <dbReference type="Proteomes" id="UP000076480"/>
    </source>
</evidence>
<evidence type="ECO:0000313" key="3">
    <source>
        <dbReference type="EMBL" id="KZL35628.1"/>
    </source>
</evidence>
<dbReference type="PATRIC" id="fig|33960.6.peg.454"/>